<evidence type="ECO:0000313" key="2">
    <source>
        <dbReference type="EMBL" id="BAQ50203.1"/>
    </source>
</evidence>
<gene>
    <name evidence="2" type="ORF">Maq22A_2p42330</name>
</gene>
<accession>A0A0C6FPG3</accession>
<dbReference type="KEGG" id="maqu:Maq22A_2p42330"/>
<dbReference type="Proteomes" id="UP000061432">
    <property type="component" value="Plasmid pMaq22A_2p"/>
</dbReference>
<dbReference type="EMBL" id="AP014706">
    <property type="protein sequence ID" value="BAQ50203.1"/>
    <property type="molecule type" value="Genomic_DNA"/>
</dbReference>
<sequence length="125" mass="13671">MLRPAQRRRIPAGLAPLRRELAMSVVPPGVSRRKRNRPMLLLGVLIVWTPFLLLVLSLVVTRLTGCTVNEAGTQPCRIAGLDIGGLFYTLMMMGWLVIPLLPFMALTLIGAAVAGVLALFGIRWP</sequence>
<feature type="transmembrane region" description="Helical" evidence="1">
    <location>
        <begin position="40"/>
        <end position="60"/>
    </location>
</feature>
<name>A0A0C6FPG3_9HYPH</name>
<dbReference type="AlphaFoldDB" id="A0A0C6FPG3"/>
<keyword evidence="1" id="KW-1133">Transmembrane helix</keyword>
<feature type="transmembrane region" description="Helical" evidence="1">
    <location>
        <begin position="96"/>
        <end position="122"/>
    </location>
</feature>
<reference evidence="2 3" key="1">
    <citation type="journal article" date="2015" name="Genome Announc.">
        <title>Complete Genome Sequence of Methylobacterium aquaticum Strain 22A, Isolated from Racomitrium japonicum Moss.</title>
        <authorList>
            <person name="Tani A."/>
            <person name="Ogura Y."/>
            <person name="Hayashi T."/>
            <person name="Kimbara K."/>
        </authorList>
    </citation>
    <scope>NUCLEOTIDE SEQUENCE [LARGE SCALE GENOMIC DNA]</scope>
    <source>
        <strain evidence="2 3">MA-22A</strain>
        <plasmid evidence="3">Plasmid pMaq22A_2p DNA</plasmid>
    </source>
</reference>
<reference evidence="3" key="2">
    <citation type="submission" date="2015-01" db="EMBL/GenBank/DDBJ databases">
        <title>Complete genome sequence of Methylobacterium aquaticum strain 22A.</title>
        <authorList>
            <person name="Tani A."/>
            <person name="Ogura Y."/>
            <person name="Hayashi T."/>
        </authorList>
    </citation>
    <scope>NUCLEOTIDE SEQUENCE [LARGE SCALE GENOMIC DNA]</scope>
    <source>
        <strain evidence="3">MA-22A</strain>
        <plasmid evidence="3">Plasmid pMaq22A_2p DNA</plasmid>
    </source>
</reference>
<evidence type="ECO:0000256" key="1">
    <source>
        <dbReference type="SAM" id="Phobius"/>
    </source>
</evidence>
<keyword evidence="2" id="KW-0614">Plasmid</keyword>
<protein>
    <submittedName>
        <fullName evidence="2">Uncharacterized protein</fullName>
    </submittedName>
</protein>
<geneLocation type="plasmid" evidence="3">
    <name>pMaq22A_2p DNA</name>
</geneLocation>
<organism evidence="2 3">
    <name type="scientific">Methylobacterium aquaticum</name>
    <dbReference type="NCBI Taxonomy" id="270351"/>
    <lineage>
        <taxon>Bacteria</taxon>
        <taxon>Pseudomonadati</taxon>
        <taxon>Pseudomonadota</taxon>
        <taxon>Alphaproteobacteria</taxon>
        <taxon>Hyphomicrobiales</taxon>
        <taxon>Methylobacteriaceae</taxon>
        <taxon>Methylobacterium</taxon>
    </lineage>
</organism>
<keyword evidence="1" id="KW-0812">Transmembrane</keyword>
<evidence type="ECO:0000313" key="3">
    <source>
        <dbReference type="Proteomes" id="UP000061432"/>
    </source>
</evidence>
<keyword evidence="1" id="KW-0472">Membrane</keyword>
<proteinExistence type="predicted"/>
<dbReference type="PATRIC" id="fig|270351.10.peg.7377"/>